<evidence type="ECO:0000313" key="19">
    <source>
        <dbReference type="Proteomes" id="UP000515156"/>
    </source>
</evidence>
<feature type="region of interest" description="Disordered" evidence="15">
    <location>
        <begin position="347"/>
        <end position="366"/>
    </location>
</feature>
<evidence type="ECO:0000256" key="12">
    <source>
        <dbReference type="ARBA" id="ARBA00023180"/>
    </source>
</evidence>
<comment type="subunit">
    <text evidence="4">Interacts with HSPE; the interaction, inhibited by heparin, promotes the generation of activated factor X and activates coagulation in the presence of activated factor VII.</text>
</comment>
<name>A0A6P7XZN5_9AMPH</name>
<dbReference type="Proteomes" id="UP000515156">
    <property type="component" value="Chromosome 4"/>
</dbReference>
<dbReference type="CDD" id="cd00063">
    <property type="entry name" value="FN3"/>
    <property type="match status" value="2"/>
</dbReference>
<evidence type="ECO:0000256" key="11">
    <source>
        <dbReference type="ARBA" id="ARBA00023157"/>
    </source>
</evidence>
<comment type="function">
    <text evidence="1">Initiates blood coagulation by forming a complex with circulating factor VII or VIIa. The [TF:VIIa] complex activates factors IX or X by specific limited proteolysis. TF plays a role in normal hemostasis by initiating the cell-surface assembly and propagation of the coagulation protease cascade.</text>
</comment>
<dbReference type="GO" id="GO:0004896">
    <property type="term" value="F:cytokine receptor activity"/>
    <property type="evidence" value="ECO:0007669"/>
    <property type="project" value="TreeGrafter"/>
</dbReference>
<dbReference type="InterPro" id="IPR003961">
    <property type="entry name" value="FN3_dom"/>
</dbReference>
<keyword evidence="12" id="KW-0325">Glycoprotein</keyword>
<keyword evidence="11" id="KW-1015">Disulfide bond</keyword>
<dbReference type="PROSITE" id="PS50853">
    <property type="entry name" value="FN3"/>
    <property type="match status" value="2"/>
</dbReference>
<dbReference type="InterPro" id="IPR015373">
    <property type="entry name" value="Interferon/interleukin_rcp_dom"/>
</dbReference>
<feature type="domain" description="Fibronectin type-III" evidence="18">
    <location>
        <begin position="24"/>
        <end position="116"/>
    </location>
</feature>
<dbReference type="SMART" id="SM00060">
    <property type="entry name" value="FN3"/>
    <property type="match status" value="2"/>
</dbReference>
<dbReference type="InterPro" id="IPR050650">
    <property type="entry name" value="Type-II_Cytokine-TF_Rcpt"/>
</dbReference>
<keyword evidence="6" id="KW-0356">Hemostasis</keyword>
<dbReference type="PRINTS" id="PR00346">
    <property type="entry name" value="TISSUEFACTOR"/>
</dbReference>
<evidence type="ECO:0000259" key="18">
    <source>
        <dbReference type="PROSITE" id="PS50853"/>
    </source>
</evidence>
<evidence type="ECO:0000256" key="14">
    <source>
        <dbReference type="ARBA" id="ARBA00031171"/>
    </source>
</evidence>
<keyword evidence="19" id="KW-1185">Reference proteome</keyword>
<comment type="similarity">
    <text evidence="3">Belongs to the tissue factor family.</text>
</comment>
<dbReference type="Gene3D" id="2.60.40.10">
    <property type="entry name" value="Immunoglobulins"/>
    <property type="match status" value="2"/>
</dbReference>
<evidence type="ECO:0000256" key="8">
    <source>
        <dbReference type="ARBA" id="ARBA00023084"/>
    </source>
</evidence>
<evidence type="ECO:0000256" key="6">
    <source>
        <dbReference type="ARBA" id="ARBA00022696"/>
    </source>
</evidence>
<evidence type="ECO:0000256" key="16">
    <source>
        <dbReference type="SAM" id="Phobius"/>
    </source>
</evidence>
<dbReference type="Pfam" id="PF01108">
    <property type="entry name" value="Tissue_fac"/>
    <property type="match status" value="1"/>
</dbReference>
<keyword evidence="16" id="KW-0812">Transmembrane</keyword>
<evidence type="ECO:0000256" key="15">
    <source>
        <dbReference type="SAM" id="MobiDB-lite"/>
    </source>
</evidence>
<comment type="subcellular location">
    <subcellularLocation>
        <location evidence="2">Membrane</location>
    </subcellularLocation>
</comment>
<gene>
    <name evidence="20" type="primary">IL10RB</name>
</gene>
<accession>A0A6P7XZN5</accession>
<dbReference type="CTD" id="3588"/>
<dbReference type="GO" id="GO:0005886">
    <property type="term" value="C:plasma membrane"/>
    <property type="evidence" value="ECO:0007669"/>
    <property type="project" value="TreeGrafter"/>
</dbReference>
<dbReference type="PANTHER" id="PTHR20859">
    <property type="entry name" value="INTERFERON/INTERLEUKIN RECEPTOR"/>
    <property type="match status" value="1"/>
</dbReference>
<dbReference type="SUPFAM" id="SSF49265">
    <property type="entry name" value="Fibronectin type III"/>
    <property type="match status" value="2"/>
</dbReference>
<keyword evidence="13" id="KW-0449">Lipoprotein</keyword>
<organism evidence="19 20">
    <name type="scientific">Microcaecilia unicolor</name>
    <dbReference type="NCBI Taxonomy" id="1415580"/>
    <lineage>
        <taxon>Eukaryota</taxon>
        <taxon>Metazoa</taxon>
        <taxon>Chordata</taxon>
        <taxon>Craniata</taxon>
        <taxon>Vertebrata</taxon>
        <taxon>Euteleostomi</taxon>
        <taxon>Amphibia</taxon>
        <taxon>Gymnophiona</taxon>
        <taxon>Siphonopidae</taxon>
        <taxon>Microcaecilia</taxon>
    </lineage>
</organism>
<feature type="transmembrane region" description="Helical" evidence="16">
    <location>
        <begin position="227"/>
        <end position="255"/>
    </location>
</feature>
<dbReference type="PANTHER" id="PTHR20859:SF46">
    <property type="entry name" value="INTERFERON GAMMA RECEPTOR 2"/>
    <property type="match status" value="1"/>
</dbReference>
<dbReference type="InterPro" id="IPR013783">
    <property type="entry name" value="Ig-like_fold"/>
</dbReference>
<dbReference type="GO" id="GO:0007596">
    <property type="term" value="P:blood coagulation"/>
    <property type="evidence" value="ECO:0007669"/>
    <property type="project" value="UniProtKB-KW"/>
</dbReference>
<evidence type="ECO:0000256" key="7">
    <source>
        <dbReference type="ARBA" id="ARBA00022729"/>
    </source>
</evidence>
<evidence type="ECO:0000256" key="9">
    <source>
        <dbReference type="ARBA" id="ARBA00023136"/>
    </source>
</evidence>
<keyword evidence="20" id="KW-0675">Receptor</keyword>
<evidence type="ECO:0000256" key="17">
    <source>
        <dbReference type="SAM" id="SignalP"/>
    </source>
</evidence>
<feature type="domain" description="Fibronectin type-III" evidence="18">
    <location>
        <begin position="117"/>
        <end position="222"/>
    </location>
</feature>
<sequence>MMSYCFWSLLSACLVLPVSGKVPNPRNVRMESINLKNILKWDPPISHLENITYTVEYTNHFDSVPPYRSTCLNINKLECDFSSLSFFGSYFVRVRAEVQNSTSDWVEIHFTPASQTIIGPPRVTVTSRKGFLDVNFSGPTQEYEQMSLQERYSPSWAYKVLYWRKDEHIPQVAVAATTQNVETLSDLDPWTTYCLQVQAVVDDYNQTGRLSDVHCEKTTDNGKTPEWVIIITFLVSMAVTLGLVTSSFLAILYIYRTTKYVFFPASSLPQHLKEYLSKPFYSSPFLSPGTGKEEGKDECCNTCIVVIDEPETCCSRDHAESSDNTAELLQSSQRHLSEDESLHGDNEYSLFHDLNNSSGNATGKEA</sequence>
<evidence type="ECO:0000256" key="13">
    <source>
        <dbReference type="ARBA" id="ARBA00023288"/>
    </source>
</evidence>
<protein>
    <recommendedName>
        <fullName evidence="5">Tissue factor</fullName>
    </recommendedName>
    <alternativeName>
        <fullName evidence="14">Coagulation factor III</fullName>
    </alternativeName>
</protein>
<evidence type="ECO:0000256" key="2">
    <source>
        <dbReference type="ARBA" id="ARBA00004370"/>
    </source>
</evidence>
<dbReference type="InParanoid" id="A0A6P7XZN5"/>
<dbReference type="FunCoup" id="A0A6P7XZN5">
    <property type="interactions" value="642"/>
</dbReference>
<keyword evidence="9 16" id="KW-0472">Membrane</keyword>
<reference evidence="20" key="1">
    <citation type="submission" date="2025-08" db="UniProtKB">
        <authorList>
            <consortium name="RefSeq"/>
        </authorList>
    </citation>
    <scope>IDENTIFICATION</scope>
</reference>
<dbReference type="OrthoDB" id="8724082at2759"/>
<keyword evidence="10" id="KW-0564">Palmitate</keyword>
<evidence type="ECO:0000313" key="20">
    <source>
        <dbReference type="RefSeq" id="XP_030058018.1"/>
    </source>
</evidence>
<dbReference type="GeneID" id="115469473"/>
<evidence type="ECO:0000256" key="4">
    <source>
        <dbReference type="ARBA" id="ARBA00011184"/>
    </source>
</evidence>
<keyword evidence="7 17" id="KW-0732">Signal</keyword>
<keyword evidence="8" id="KW-0094">Blood coagulation</keyword>
<dbReference type="Pfam" id="PF09294">
    <property type="entry name" value="Interfer-bind"/>
    <property type="match status" value="1"/>
</dbReference>
<evidence type="ECO:0000256" key="5">
    <source>
        <dbReference type="ARBA" id="ARBA00018722"/>
    </source>
</evidence>
<dbReference type="InterPro" id="IPR036116">
    <property type="entry name" value="FN3_sf"/>
</dbReference>
<proteinExistence type="inferred from homology"/>
<dbReference type="AlphaFoldDB" id="A0A6P7XZN5"/>
<keyword evidence="16" id="KW-1133">Transmembrane helix</keyword>
<feature type="compositionally biased region" description="Polar residues" evidence="15">
    <location>
        <begin position="354"/>
        <end position="366"/>
    </location>
</feature>
<evidence type="ECO:0000256" key="10">
    <source>
        <dbReference type="ARBA" id="ARBA00023139"/>
    </source>
</evidence>
<evidence type="ECO:0000256" key="1">
    <source>
        <dbReference type="ARBA" id="ARBA00002201"/>
    </source>
</evidence>
<feature type="chain" id="PRO_5027968389" description="Tissue factor" evidence="17">
    <location>
        <begin position="21"/>
        <end position="366"/>
    </location>
</feature>
<dbReference type="KEGG" id="muo:115469473"/>
<dbReference type="InterPro" id="IPR001187">
    <property type="entry name" value="Tissue_factor"/>
</dbReference>
<feature type="signal peptide" evidence="17">
    <location>
        <begin position="1"/>
        <end position="20"/>
    </location>
</feature>
<evidence type="ECO:0000256" key="3">
    <source>
        <dbReference type="ARBA" id="ARBA00009197"/>
    </source>
</evidence>
<dbReference type="RefSeq" id="XP_030058018.1">
    <property type="nucleotide sequence ID" value="XM_030202158.1"/>
</dbReference>